<proteinExistence type="predicted"/>
<reference evidence="2 3" key="1">
    <citation type="submission" date="2016-11" db="EMBL/GenBank/DDBJ databases">
        <title>Draft Genome Sequences of Nine Cyanobacterial Strains from Diverse Habitats.</title>
        <authorList>
            <person name="Zhu T."/>
            <person name="Hou S."/>
            <person name="Lu X."/>
            <person name="Hess W.R."/>
        </authorList>
    </citation>
    <scope>NUCLEOTIDE SEQUENCE [LARGE SCALE GENOMIC DNA]</scope>
    <source>
        <strain evidence="2 3">IAM M-71</strain>
    </source>
</reference>
<protein>
    <submittedName>
        <fullName evidence="2">Helicase</fullName>
    </submittedName>
</protein>
<evidence type="ECO:0000313" key="2">
    <source>
        <dbReference type="EMBL" id="OKH30616.1"/>
    </source>
</evidence>
<dbReference type="PROSITE" id="PS51194">
    <property type="entry name" value="HELICASE_CTER"/>
    <property type="match status" value="1"/>
</dbReference>
<keyword evidence="2" id="KW-0067">ATP-binding</keyword>
<comment type="caution">
    <text evidence="2">The sequence shown here is derived from an EMBL/GenBank/DDBJ whole genome shotgun (WGS) entry which is preliminary data.</text>
</comment>
<keyword evidence="2" id="KW-0547">Nucleotide-binding</keyword>
<dbReference type="Proteomes" id="UP000185860">
    <property type="component" value="Unassembled WGS sequence"/>
</dbReference>
<dbReference type="SUPFAM" id="SSF52540">
    <property type="entry name" value="P-loop containing nucleoside triphosphate hydrolases"/>
    <property type="match status" value="1"/>
</dbReference>
<dbReference type="EMBL" id="MRCE01000062">
    <property type="protein sequence ID" value="OKH30616.1"/>
    <property type="molecule type" value="Genomic_DNA"/>
</dbReference>
<accession>A0A1U7I3F8</accession>
<dbReference type="Pfam" id="PF00271">
    <property type="entry name" value="Helicase_C"/>
    <property type="match status" value="1"/>
</dbReference>
<dbReference type="InterPro" id="IPR001650">
    <property type="entry name" value="Helicase_C-like"/>
</dbReference>
<name>A0A1U7I3F8_9CYAN</name>
<dbReference type="AlphaFoldDB" id="A0A1U7I3F8"/>
<keyword evidence="2" id="KW-0347">Helicase</keyword>
<dbReference type="GO" id="GO:0004386">
    <property type="term" value="F:helicase activity"/>
    <property type="evidence" value="ECO:0007669"/>
    <property type="project" value="UniProtKB-KW"/>
</dbReference>
<sequence length="1217" mass="137576">MLNNFSTHSSSTDPESILTDKGLNVYDSKRQEKHLQFVESFYRRIRGHITGTSEHRSVIRSSTEPRRLMPTGYLSPLPAASTVSSEQQNNFRPSNCGLAINLAPDWDKKQLPIELKIRFSVFLPKLDLSKAAERSLRPMWQRFDVSASVNTRIQDLLFDGSPTLTKLNQDITQQLKKITEAHQSDSLAWLFELKPTIDDLTDQEVTFAKENHKKLQVELRKRVANKKNKNKNDSTAVDSEIQPGQVAPVNFKVTVEVQKRNLGGQTRLRLFLRNKSDQIDVFGDPRDTGLFGACLEVKLPKQIWQPIELSRFQISYQVNSTVPAQGINCTPQFEDINDVVRIWTEFLPIYWQKRLYTAGIQAPFKNLAQPDGDADLQVLQSILLQMQKYRDNWQALINQKHPQTGGIQHSADAQKDLDNFQQEIQRFELGIQVLSNPKYAQLRRAFNLMNQTFAEIDDKRKQRNKSPYENWRPFQIVYIVSNLAALAARQWTGDFAGNALAQVDHAAVVHFPTGGGKSEAVMGIILTQAFFDRLRGRDWGVVAWLRYPLRLLTYQQLQRFLDTLVVADEIRKTQPDLAKTPEFTVGYYGGRDNSPNSLKSVPSEAEKYIGQAKSKMQAAGVQPPKYLTLADVGYYVPSSIQQYRMVMRCPYCGSENVHTFIDSQTKELRHRCGPLNEPLPQGDCGREIPLYIVDEDIYSRLPTLLVGTLDKIANITFRPASRTLFGAVSHECSVHGFVANCSCHKQNSVGGCTRRNLKSLSTPPVDPGIPIIFQDELHLLREELGTFDGHYEALIDAIHQERGANRPKILAATATIEGAEQQIRHLYWRELSQFPVRGPAQGRSFYANEHSRYVTRGFVGLRPTAANALDASMALILALRTELEIIRNEPKKYKVEYGLGSLTDDEFLQLVDEHDLCCTYVNSKNDGSDIRRSINEQVKAVLREQFGEDKANAMLPEAITLSGDDGIDVVKEVLKQMETPQRNLKQDDPERLSDVVATSLISHGVDIDRLNLMLFYGWPNTTAEYIQASSRAGRTVPGLVFILFRPQRARERAIFDYFVKAHEYLDQMVEAVPIDRFAHNALYRTAFGLLLGRLLHIDGPATRLGNQEIDIAELDKIDKLRELIHGIGQGRSAINITAVINKINATLNPDSLPEGEVFQTPLSLVENAFLSQIERIVQNPNESNQVTTALTKNDIPDDFRLLLSLRDVDAGIKITGY</sequence>
<keyword evidence="2" id="KW-0378">Hydrolase</keyword>
<dbReference type="SMART" id="SM00490">
    <property type="entry name" value="HELICc"/>
    <property type="match status" value="1"/>
</dbReference>
<dbReference type="CDD" id="cd18785">
    <property type="entry name" value="SF2_C"/>
    <property type="match status" value="1"/>
</dbReference>
<dbReference type="Gene3D" id="3.40.50.300">
    <property type="entry name" value="P-loop containing nucleotide triphosphate hydrolases"/>
    <property type="match status" value="1"/>
</dbReference>
<feature type="domain" description="Helicase C-terminal" evidence="1">
    <location>
        <begin position="909"/>
        <end position="1073"/>
    </location>
</feature>
<organism evidence="2 3">
    <name type="scientific">[Phormidium ambiguum] IAM M-71</name>
    <dbReference type="NCBI Taxonomy" id="454136"/>
    <lineage>
        <taxon>Bacteria</taxon>
        <taxon>Bacillati</taxon>
        <taxon>Cyanobacteriota</taxon>
        <taxon>Cyanophyceae</taxon>
        <taxon>Oscillatoriophycideae</taxon>
        <taxon>Aerosakkonematales</taxon>
        <taxon>Aerosakkonemataceae</taxon>
        <taxon>Floridanema</taxon>
    </lineage>
</organism>
<gene>
    <name evidence="2" type="ORF">NIES2119_30645</name>
</gene>
<dbReference type="InterPro" id="IPR027417">
    <property type="entry name" value="P-loop_NTPase"/>
</dbReference>
<dbReference type="STRING" id="454136.NIES2119_30645"/>
<evidence type="ECO:0000259" key="1">
    <source>
        <dbReference type="PROSITE" id="PS51194"/>
    </source>
</evidence>
<evidence type="ECO:0000313" key="3">
    <source>
        <dbReference type="Proteomes" id="UP000185860"/>
    </source>
</evidence>